<dbReference type="PROSITE" id="PS00028">
    <property type="entry name" value="ZINC_FINGER_C2H2_1"/>
    <property type="match status" value="2"/>
</dbReference>
<dbReference type="SMART" id="SM00355">
    <property type="entry name" value="ZnF_C2H2"/>
    <property type="match status" value="2"/>
</dbReference>
<gene>
    <name evidence="2" type="ORF">J5U23_03163</name>
</gene>
<dbReference type="InterPro" id="IPR054177">
    <property type="entry name" value="B129_C2H2-Znf"/>
</dbReference>
<evidence type="ECO:0000313" key="2">
    <source>
        <dbReference type="EMBL" id="QXJ30266.1"/>
    </source>
</evidence>
<name>A0A8F5BS02_SACSH</name>
<organism evidence="2 3">
    <name type="scientific">Saccharolobus shibatae (strain ATCC 51178 / DSM 5389 / JCM 8931 / NBRC 15437 / B12)</name>
    <name type="common">Sulfolobus shibatae</name>
    <dbReference type="NCBI Taxonomy" id="523848"/>
    <lineage>
        <taxon>Archaea</taxon>
        <taxon>Thermoproteota</taxon>
        <taxon>Thermoprotei</taxon>
        <taxon>Sulfolobales</taxon>
        <taxon>Sulfolobaceae</taxon>
        <taxon>Saccharolobus</taxon>
    </lineage>
</organism>
<protein>
    <submittedName>
        <fullName evidence="2">Zinc finger protein, SSV1 B129</fullName>
    </submittedName>
</protein>
<proteinExistence type="predicted"/>
<accession>A0A8F5BS02</accession>
<dbReference type="InterPro" id="IPR041661">
    <property type="entry name" value="ZN622/Rei1/Reh1_Znf-C2H2"/>
</dbReference>
<dbReference type="Gene3D" id="6.20.390.10">
    <property type="match status" value="1"/>
</dbReference>
<dbReference type="Gene3D" id="3.30.160.60">
    <property type="entry name" value="Classic Zinc Finger"/>
    <property type="match status" value="1"/>
</dbReference>
<dbReference type="Pfam" id="PF22034">
    <property type="entry name" value="B129_C2H2-zf"/>
    <property type="match status" value="1"/>
</dbReference>
<dbReference type="OrthoDB" id="37906at2157"/>
<dbReference type="SUPFAM" id="SSF57667">
    <property type="entry name" value="beta-beta-alpha zinc fingers"/>
    <property type="match status" value="1"/>
</dbReference>
<dbReference type="Pfam" id="PF12756">
    <property type="entry name" value="zf-C2H2_2"/>
    <property type="match status" value="1"/>
</dbReference>
<sequence>MTESDVDSGSKKYLSNHKGIFIHVTLEELKRYHQLTPEQKRLIRAIVKTLIHNPQLLDESSYLYRLLASKAISQFVCPLCLMPFSSSVSLKQHIRYTEHTKVCPVCKKEFTSTDSALDHVCKKHNICVS</sequence>
<dbReference type="RefSeq" id="WP_015979207.1">
    <property type="nucleotide sequence ID" value="NZ_CP077717.1"/>
</dbReference>
<dbReference type="EMBL" id="CP077717">
    <property type="protein sequence ID" value="QXJ30266.1"/>
    <property type="molecule type" value="Genomic_DNA"/>
</dbReference>
<reference evidence="2" key="1">
    <citation type="journal article" date="2021" name="Environ. Microbiol.">
        <title>New insights into the diversity and evolution of the archaeal mobilome from three complete genomes of Saccharolobus shibatae.</title>
        <authorList>
            <person name="Medvedeva S."/>
            <person name="Brandt D."/>
            <person name="Cvirkaite-Krupovic V."/>
            <person name="Liu Y."/>
            <person name="Severinov K."/>
            <person name="Ishino S."/>
            <person name="Ishino Y."/>
            <person name="Prangishvili D."/>
            <person name="Kalinowski J."/>
            <person name="Krupovic M."/>
        </authorList>
    </citation>
    <scope>NUCLEOTIDE SEQUENCE</scope>
    <source>
        <strain evidence="2">B12</strain>
    </source>
</reference>
<evidence type="ECO:0000313" key="3">
    <source>
        <dbReference type="Proteomes" id="UP000694018"/>
    </source>
</evidence>
<dbReference type="AlphaFoldDB" id="A0A8F5BS02"/>
<dbReference type="PROSITE" id="PS50157">
    <property type="entry name" value="ZINC_FINGER_C2H2_2"/>
    <property type="match status" value="1"/>
</dbReference>
<dbReference type="KEGG" id="sshi:J5U23_03163"/>
<dbReference type="InterPro" id="IPR036236">
    <property type="entry name" value="Znf_C2H2_sf"/>
</dbReference>
<dbReference type="Proteomes" id="UP000694018">
    <property type="component" value="Chromosome"/>
</dbReference>
<dbReference type="SMR" id="A0A8F5BS02"/>
<feature type="domain" description="C2H2-type" evidence="1">
    <location>
        <begin position="75"/>
        <end position="104"/>
    </location>
</feature>
<dbReference type="InterPro" id="IPR013087">
    <property type="entry name" value="Znf_C2H2_type"/>
</dbReference>
<evidence type="ECO:0000259" key="1">
    <source>
        <dbReference type="PROSITE" id="PS50157"/>
    </source>
</evidence>
<dbReference type="GeneID" id="65564641"/>